<comment type="caution">
    <text evidence="2">The sequence shown here is derived from an EMBL/GenBank/DDBJ whole genome shotgun (WGS) entry which is preliminary data.</text>
</comment>
<dbReference type="Proteomes" id="UP001152622">
    <property type="component" value="Chromosome 5"/>
</dbReference>
<keyword evidence="3" id="KW-1185">Reference proteome</keyword>
<sequence>MPPREGTVKPQPPATVGHMGGAKTGPEEEERQREGVLGRCPQVDVDGRKFPCLLDTGSQVTLFSEGQQGKGATNGRRRSQFVIASRTGPPSWSSWGVPVSLGEIPAHSEMHLDEVFQQLSQHGLKLQLQKC</sequence>
<dbReference type="GO" id="GO:0004190">
    <property type="term" value="F:aspartic-type endopeptidase activity"/>
    <property type="evidence" value="ECO:0007669"/>
    <property type="project" value="InterPro"/>
</dbReference>
<gene>
    <name evidence="2" type="ORF">SKAU_G00155540</name>
</gene>
<dbReference type="InterPro" id="IPR001969">
    <property type="entry name" value="Aspartic_peptidase_AS"/>
</dbReference>
<protein>
    <submittedName>
        <fullName evidence="2">Uncharacterized protein</fullName>
    </submittedName>
</protein>
<reference evidence="2" key="1">
    <citation type="journal article" date="2023" name="Science">
        <title>Genome structures resolve the early diversification of teleost fishes.</title>
        <authorList>
            <person name="Parey E."/>
            <person name="Louis A."/>
            <person name="Montfort J."/>
            <person name="Bouchez O."/>
            <person name="Roques C."/>
            <person name="Iampietro C."/>
            <person name="Lluch J."/>
            <person name="Castinel A."/>
            <person name="Donnadieu C."/>
            <person name="Desvignes T."/>
            <person name="Floi Bucao C."/>
            <person name="Jouanno E."/>
            <person name="Wen M."/>
            <person name="Mejri S."/>
            <person name="Dirks R."/>
            <person name="Jansen H."/>
            <person name="Henkel C."/>
            <person name="Chen W.J."/>
            <person name="Zahm M."/>
            <person name="Cabau C."/>
            <person name="Klopp C."/>
            <person name="Thompson A.W."/>
            <person name="Robinson-Rechavi M."/>
            <person name="Braasch I."/>
            <person name="Lecointre G."/>
            <person name="Bobe J."/>
            <person name="Postlethwait J.H."/>
            <person name="Berthelot C."/>
            <person name="Roest Crollius H."/>
            <person name="Guiguen Y."/>
        </authorList>
    </citation>
    <scope>NUCLEOTIDE SEQUENCE</scope>
    <source>
        <strain evidence="2">WJC10195</strain>
    </source>
</reference>
<feature type="region of interest" description="Disordered" evidence="1">
    <location>
        <begin position="1"/>
        <end position="36"/>
    </location>
</feature>
<evidence type="ECO:0000313" key="3">
    <source>
        <dbReference type="Proteomes" id="UP001152622"/>
    </source>
</evidence>
<organism evidence="2 3">
    <name type="scientific">Synaphobranchus kaupii</name>
    <name type="common">Kaup's arrowtooth eel</name>
    <dbReference type="NCBI Taxonomy" id="118154"/>
    <lineage>
        <taxon>Eukaryota</taxon>
        <taxon>Metazoa</taxon>
        <taxon>Chordata</taxon>
        <taxon>Craniata</taxon>
        <taxon>Vertebrata</taxon>
        <taxon>Euteleostomi</taxon>
        <taxon>Actinopterygii</taxon>
        <taxon>Neopterygii</taxon>
        <taxon>Teleostei</taxon>
        <taxon>Anguilliformes</taxon>
        <taxon>Synaphobranchidae</taxon>
        <taxon>Synaphobranchus</taxon>
    </lineage>
</organism>
<dbReference type="EMBL" id="JAINUF010000005">
    <property type="protein sequence ID" value="KAJ8359029.1"/>
    <property type="molecule type" value="Genomic_DNA"/>
</dbReference>
<name>A0A9Q1FHH7_SYNKA</name>
<dbReference type="GO" id="GO:0006508">
    <property type="term" value="P:proteolysis"/>
    <property type="evidence" value="ECO:0007669"/>
    <property type="project" value="InterPro"/>
</dbReference>
<dbReference type="AlphaFoldDB" id="A0A9Q1FHH7"/>
<accession>A0A9Q1FHH7</accession>
<dbReference type="PROSITE" id="PS00141">
    <property type="entry name" value="ASP_PROTEASE"/>
    <property type="match status" value="1"/>
</dbReference>
<evidence type="ECO:0000313" key="2">
    <source>
        <dbReference type="EMBL" id="KAJ8359029.1"/>
    </source>
</evidence>
<proteinExistence type="predicted"/>
<evidence type="ECO:0000256" key="1">
    <source>
        <dbReference type="SAM" id="MobiDB-lite"/>
    </source>
</evidence>